<dbReference type="InterPro" id="IPR003593">
    <property type="entry name" value="AAA+_ATPase"/>
</dbReference>
<dbReference type="SUPFAM" id="SSF52540">
    <property type="entry name" value="P-loop containing nucleoside triphosphate hydrolases"/>
    <property type="match status" value="1"/>
</dbReference>
<dbReference type="KEGG" id="bpw:WESB_0686"/>
<feature type="coiled-coil region" evidence="1">
    <location>
        <begin position="73"/>
        <end position="100"/>
    </location>
</feature>
<dbReference type="Proteomes" id="UP000003759">
    <property type="component" value="Chromosome"/>
</dbReference>
<dbReference type="EMBL" id="HE793032">
    <property type="protein sequence ID" value="CCG56156.1"/>
    <property type="molecule type" value="Genomic_DNA"/>
</dbReference>
<evidence type="ECO:0000313" key="3">
    <source>
        <dbReference type="EMBL" id="CCG56156.1"/>
    </source>
</evidence>
<dbReference type="InterPro" id="IPR027417">
    <property type="entry name" value="P-loop_NTPase"/>
</dbReference>
<name>K0JJ71_BRAPL</name>
<accession>K0JJ71</accession>
<feature type="domain" description="AAA+ ATPase" evidence="2">
    <location>
        <begin position="127"/>
        <end position="274"/>
    </location>
</feature>
<organism evidence="3 4">
    <name type="scientific">Brachyspira pilosicoli WesB</name>
    <dbReference type="NCBI Taxonomy" id="1161918"/>
    <lineage>
        <taxon>Bacteria</taxon>
        <taxon>Pseudomonadati</taxon>
        <taxon>Spirochaetota</taxon>
        <taxon>Spirochaetia</taxon>
        <taxon>Brachyspirales</taxon>
        <taxon>Brachyspiraceae</taxon>
        <taxon>Brachyspira</taxon>
    </lineage>
</organism>
<reference evidence="3 4" key="1">
    <citation type="journal article" date="2012" name="BMC Genomics">
        <title>Comparative genomics of Brachyspira pilosicoli strains: genome rearrangements, reductions and correlation of genetic compliment with phenotypic diversity.</title>
        <authorList>
            <person name="Mappley L.J."/>
            <person name="Black M.L."/>
            <person name="Abuoun M."/>
            <person name="Darby A.C."/>
            <person name="Woodward M.J."/>
            <person name="Parkhill J."/>
            <person name="Turner A.K."/>
            <person name="Bellgard M.I."/>
            <person name="La T."/>
            <person name="Phillips N.D."/>
            <person name="La Ragione R.M."/>
            <person name="Hampson D.J."/>
        </authorList>
    </citation>
    <scope>NUCLEOTIDE SEQUENCE [LARGE SCALE GENOMIC DNA]</scope>
    <source>
        <strain evidence="3">WesB</strain>
    </source>
</reference>
<dbReference type="RefSeq" id="WP_014932577.1">
    <property type="nucleotide sequence ID" value="NC_018604.1"/>
</dbReference>
<dbReference type="Pfam" id="PF00308">
    <property type="entry name" value="Bac_DnaA"/>
    <property type="match status" value="1"/>
</dbReference>
<sequence length="294" mass="34297">MKRMHKLLIVANTYCLQSYKKYLESLYENAREGKDPHCTKCDEHGFKKVSQSSIFSGRKVFLPEMCDCVKNEKTQIFDKIEELEKIIKQYNEIFKSLDNDMTLDIFASRFNQYDIIASIKKYLDLGSSLSLYFEGESGIGKTTMLKMLWQIYSMNNIKVFYIKARNFEDLYKNLFNNNAKDSKILSTINKKIDNAKNADIIMIDDIDSVGFHYAVEGYYKIFDDIRSGEKTVLITSNKKYQDLLDSLNIKKRQDNIDDIRGRLTSRLLNLKIVEVEMCKSKVKVDTKNKELVLS</sequence>
<gene>
    <name evidence="3" type="ORF">WESB_0686</name>
</gene>
<dbReference type="OrthoDB" id="306484at2"/>
<proteinExistence type="predicted"/>
<dbReference type="PATRIC" id="fig|1161918.5.peg.2561"/>
<evidence type="ECO:0000256" key="1">
    <source>
        <dbReference type="SAM" id="Coils"/>
    </source>
</evidence>
<dbReference type="InterPro" id="IPR013317">
    <property type="entry name" value="DnaA_dom"/>
</dbReference>
<protein>
    <submittedName>
        <fullName evidence="3">DNA replication protein DnaC-like protein</fullName>
    </submittedName>
</protein>
<evidence type="ECO:0000259" key="2">
    <source>
        <dbReference type="SMART" id="SM00382"/>
    </source>
</evidence>
<dbReference type="Gene3D" id="3.40.50.300">
    <property type="entry name" value="P-loop containing nucleotide triphosphate hydrolases"/>
    <property type="match status" value="1"/>
</dbReference>
<dbReference type="HOGENOM" id="CLU_1064240_0_0_12"/>
<keyword evidence="1" id="KW-0175">Coiled coil</keyword>
<dbReference type="SMART" id="SM00382">
    <property type="entry name" value="AAA"/>
    <property type="match status" value="1"/>
</dbReference>
<dbReference type="AlphaFoldDB" id="K0JJ71"/>
<evidence type="ECO:0000313" key="4">
    <source>
        <dbReference type="Proteomes" id="UP000003759"/>
    </source>
</evidence>